<sequence length="104" mass="10981">MSSKQSALSDDLSILRGDVDEIKSSMKNMTDRLDRISQGLESILGIKLMDVGKVNTAEDSSQLKPISSTSQGSIVGHGSVADHGIFEIQQEGVGHNSVPGVGEK</sequence>
<keyword evidence="2" id="KW-1185">Reference proteome</keyword>
<accession>A0A7J6UQY9</accession>
<dbReference type="EMBL" id="JABWDY010044636">
    <property type="protein sequence ID" value="KAF5174993.1"/>
    <property type="molecule type" value="Genomic_DNA"/>
</dbReference>
<name>A0A7J6UQY9_THATH</name>
<gene>
    <name evidence="1" type="ORF">FRX31_035420</name>
</gene>
<feature type="non-terminal residue" evidence="1">
    <location>
        <position position="104"/>
    </location>
</feature>
<evidence type="ECO:0000313" key="1">
    <source>
        <dbReference type="EMBL" id="KAF5174993.1"/>
    </source>
</evidence>
<organism evidence="1 2">
    <name type="scientific">Thalictrum thalictroides</name>
    <name type="common">Rue-anemone</name>
    <name type="synonym">Anemone thalictroides</name>
    <dbReference type="NCBI Taxonomy" id="46969"/>
    <lineage>
        <taxon>Eukaryota</taxon>
        <taxon>Viridiplantae</taxon>
        <taxon>Streptophyta</taxon>
        <taxon>Embryophyta</taxon>
        <taxon>Tracheophyta</taxon>
        <taxon>Spermatophyta</taxon>
        <taxon>Magnoliopsida</taxon>
        <taxon>Ranunculales</taxon>
        <taxon>Ranunculaceae</taxon>
        <taxon>Thalictroideae</taxon>
        <taxon>Thalictrum</taxon>
    </lineage>
</organism>
<dbReference type="Proteomes" id="UP000554482">
    <property type="component" value="Unassembled WGS sequence"/>
</dbReference>
<reference evidence="1 2" key="1">
    <citation type="submission" date="2020-06" db="EMBL/GenBank/DDBJ databases">
        <title>Transcriptomic and genomic resources for Thalictrum thalictroides and T. hernandezii: Facilitating candidate gene discovery in an emerging model plant lineage.</title>
        <authorList>
            <person name="Arias T."/>
            <person name="Riano-Pachon D.M."/>
            <person name="Di Stilio V.S."/>
        </authorList>
    </citation>
    <scope>NUCLEOTIDE SEQUENCE [LARGE SCALE GENOMIC DNA]</scope>
    <source>
        <strain evidence="2">cv. WT478/WT964</strain>
        <tissue evidence="1">Leaves</tissue>
    </source>
</reference>
<dbReference type="Gene3D" id="1.20.5.190">
    <property type="match status" value="1"/>
</dbReference>
<evidence type="ECO:0000313" key="2">
    <source>
        <dbReference type="Proteomes" id="UP000554482"/>
    </source>
</evidence>
<protein>
    <submittedName>
        <fullName evidence="1">Uncharacterized protein</fullName>
    </submittedName>
</protein>
<comment type="caution">
    <text evidence="1">The sequence shown here is derived from an EMBL/GenBank/DDBJ whole genome shotgun (WGS) entry which is preliminary data.</text>
</comment>
<proteinExistence type="predicted"/>
<dbReference type="AlphaFoldDB" id="A0A7J6UQY9"/>